<dbReference type="EMBL" id="RCHS01003581">
    <property type="protein sequence ID" value="RMX40748.1"/>
    <property type="molecule type" value="Genomic_DNA"/>
</dbReference>
<feature type="transmembrane region" description="Helical" evidence="1">
    <location>
        <begin position="29"/>
        <end position="48"/>
    </location>
</feature>
<keyword evidence="1" id="KW-0812">Transmembrane</keyword>
<keyword evidence="1" id="KW-0472">Membrane</keyword>
<dbReference type="AlphaFoldDB" id="A0A3M6THD1"/>
<evidence type="ECO:0000313" key="3">
    <source>
        <dbReference type="Proteomes" id="UP000275408"/>
    </source>
</evidence>
<accession>A0A3M6THD1</accession>
<reference evidence="2 3" key="1">
    <citation type="journal article" date="2018" name="Sci. Rep.">
        <title>Comparative analysis of the Pocillopora damicornis genome highlights role of immune system in coral evolution.</title>
        <authorList>
            <person name="Cunning R."/>
            <person name="Bay R.A."/>
            <person name="Gillette P."/>
            <person name="Baker A.C."/>
            <person name="Traylor-Knowles N."/>
        </authorList>
    </citation>
    <scope>NUCLEOTIDE SEQUENCE [LARGE SCALE GENOMIC DNA]</scope>
    <source>
        <strain evidence="2">RSMAS</strain>
        <tissue evidence="2">Whole animal</tissue>
    </source>
</reference>
<evidence type="ECO:0000313" key="2">
    <source>
        <dbReference type="EMBL" id="RMX40748.1"/>
    </source>
</evidence>
<proteinExistence type="predicted"/>
<dbReference type="Proteomes" id="UP000275408">
    <property type="component" value="Unassembled WGS sequence"/>
</dbReference>
<protein>
    <submittedName>
        <fullName evidence="2">Uncharacterized protein</fullName>
    </submittedName>
</protein>
<name>A0A3M6THD1_POCDA</name>
<comment type="caution">
    <text evidence="2">The sequence shown here is derived from an EMBL/GenBank/DDBJ whole genome shotgun (WGS) entry which is preliminary data.</text>
</comment>
<keyword evidence="1" id="KW-1133">Transmembrane helix</keyword>
<evidence type="ECO:0000256" key="1">
    <source>
        <dbReference type="SAM" id="Phobius"/>
    </source>
</evidence>
<organism evidence="2 3">
    <name type="scientific">Pocillopora damicornis</name>
    <name type="common">Cauliflower coral</name>
    <name type="synonym">Millepora damicornis</name>
    <dbReference type="NCBI Taxonomy" id="46731"/>
    <lineage>
        <taxon>Eukaryota</taxon>
        <taxon>Metazoa</taxon>
        <taxon>Cnidaria</taxon>
        <taxon>Anthozoa</taxon>
        <taxon>Hexacorallia</taxon>
        <taxon>Scleractinia</taxon>
        <taxon>Astrocoeniina</taxon>
        <taxon>Pocilloporidae</taxon>
        <taxon>Pocillopora</taxon>
    </lineage>
</organism>
<keyword evidence="3" id="KW-1185">Reference proteome</keyword>
<gene>
    <name evidence="2" type="ORF">pdam_00015949</name>
</gene>
<sequence length="70" mass="7583">MIMGSVNTKVFPEPVNAIPIMSLPVRTAGMPWICIGVGCVMPFFFSVFRTARGNFISLKVLMGGGGYELK</sequence>